<proteinExistence type="predicted"/>
<name>A0A2U1KZH6_ARTAN</name>
<feature type="compositionally biased region" description="Basic and acidic residues" evidence="1">
    <location>
        <begin position="35"/>
        <end position="47"/>
    </location>
</feature>
<dbReference type="AlphaFoldDB" id="A0A2U1KZH6"/>
<evidence type="ECO:0000313" key="2">
    <source>
        <dbReference type="EMBL" id="PWA42162.1"/>
    </source>
</evidence>
<sequence>MANFNVNIKRDLIGGSSAPKQEPSKRLPGGKTKKKEPIGPEVDDGRMKKVAGKLGGENESVCEIKCNENEFFGTAPKQEPSKRLPGGKTKKKDKQEVIIDKVTRNKRKSITTLKGLDLLGPTKKDQIDVQGDIAYDIVEFITDIYLARHPTTTP</sequence>
<feature type="region of interest" description="Disordered" evidence="1">
    <location>
        <begin position="1"/>
        <end position="47"/>
    </location>
</feature>
<gene>
    <name evidence="2" type="ORF">CTI12_AA546900</name>
</gene>
<keyword evidence="3" id="KW-1185">Reference proteome</keyword>
<dbReference type="PANTHER" id="PTHR12789">
    <property type="entry name" value="DENSITY-REGULATED PROTEIN HOMOLOG"/>
    <property type="match status" value="1"/>
</dbReference>
<keyword evidence="2" id="KW-0396">Initiation factor</keyword>
<dbReference type="InterPro" id="IPR036877">
    <property type="entry name" value="SUI1_dom_sf"/>
</dbReference>
<dbReference type="GO" id="GO:0002188">
    <property type="term" value="P:translation reinitiation"/>
    <property type="evidence" value="ECO:0007669"/>
    <property type="project" value="TreeGrafter"/>
</dbReference>
<keyword evidence="2" id="KW-0648">Protein biosynthesis</keyword>
<dbReference type="InterPro" id="IPR050318">
    <property type="entry name" value="DENR/SUI1_TIF"/>
</dbReference>
<dbReference type="EMBL" id="PKPP01012582">
    <property type="protein sequence ID" value="PWA42162.1"/>
    <property type="molecule type" value="Genomic_DNA"/>
</dbReference>
<dbReference type="Proteomes" id="UP000245207">
    <property type="component" value="Unassembled WGS sequence"/>
</dbReference>
<feature type="region of interest" description="Disordered" evidence="1">
    <location>
        <begin position="72"/>
        <end position="93"/>
    </location>
</feature>
<dbReference type="GO" id="GO:0001731">
    <property type="term" value="P:formation of translation preinitiation complex"/>
    <property type="evidence" value="ECO:0007669"/>
    <property type="project" value="TreeGrafter"/>
</dbReference>
<organism evidence="2 3">
    <name type="scientific">Artemisia annua</name>
    <name type="common">Sweet wormwood</name>
    <dbReference type="NCBI Taxonomy" id="35608"/>
    <lineage>
        <taxon>Eukaryota</taxon>
        <taxon>Viridiplantae</taxon>
        <taxon>Streptophyta</taxon>
        <taxon>Embryophyta</taxon>
        <taxon>Tracheophyta</taxon>
        <taxon>Spermatophyta</taxon>
        <taxon>Magnoliopsida</taxon>
        <taxon>eudicotyledons</taxon>
        <taxon>Gunneridae</taxon>
        <taxon>Pentapetalae</taxon>
        <taxon>asterids</taxon>
        <taxon>campanulids</taxon>
        <taxon>Asterales</taxon>
        <taxon>Asteraceae</taxon>
        <taxon>Asteroideae</taxon>
        <taxon>Anthemideae</taxon>
        <taxon>Artemisiinae</taxon>
        <taxon>Artemisia</taxon>
    </lineage>
</organism>
<evidence type="ECO:0000313" key="3">
    <source>
        <dbReference type="Proteomes" id="UP000245207"/>
    </source>
</evidence>
<protein>
    <submittedName>
        <fullName evidence="2">Translation initiation factor SUI1 family protein</fullName>
    </submittedName>
</protein>
<comment type="caution">
    <text evidence="2">The sequence shown here is derived from an EMBL/GenBank/DDBJ whole genome shotgun (WGS) entry which is preliminary data.</text>
</comment>
<dbReference type="OrthoDB" id="277199at2759"/>
<dbReference type="STRING" id="35608.A0A2U1KZH6"/>
<accession>A0A2U1KZH6</accession>
<dbReference type="SUPFAM" id="SSF55159">
    <property type="entry name" value="eIF1-like"/>
    <property type="match status" value="1"/>
</dbReference>
<evidence type="ECO:0000256" key="1">
    <source>
        <dbReference type="SAM" id="MobiDB-lite"/>
    </source>
</evidence>
<reference evidence="2 3" key="1">
    <citation type="journal article" date="2018" name="Mol. Plant">
        <title>The genome of Artemisia annua provides insight into the evolution of Asteraceae family and artemisinin biosynthesis.</title>
        <authorList>
            <person name="Shen Q."/>
            <person name="Zhang L."/>
            <person name="Liao Z."/>
            <person name="Wang S."/>
            <person name="Yan T."/>
            <person name="Shi P."/>
            <person name="Liu M."/>
            <person name="Fu X."/>
            <person name="Pan Q."/>
            <person name="Wang Y."/>
            <person name="Lv Z."/>
            <person name="Lu X."/>
            <person name="Zhang F."/>
            <person name="Jiang W."/>
            <person name="Ma Y."/>
            <person name="Chen M."/>
            <person name="Hao X."/>
            <person name="Li L."/>
            <person name="Tang Y."/>
            <person name="Lv G."/>
            <person name="Zhou Y."/>
            <person name="Sun X."/>
            <person name="Brodelius P.E."/>
            <person name="Rose J.K.C."/>
            <person name="Tang K."/>
        </authorList>
    </citation>
    <scope>NUCLEOTIDE SEQUENCE [LARGE SCALE GENOMIC DNA]</scope>
    <source>
        <strain evidence="3">cv. Huhao1</strain>
        <tissue evidence="2">Leaf</tissue>
    </source>
</reference>
<dbReference type="PANTHER" id="PTHR12789:SF0">
    <property type="entry name" value="DENSITY-REGULATED PROTEIN"/>
    <property type="match status" value="1"/>
</dbReference>
<dbReference type="GO" id="GO:0003743">
    <property type="term" value="F:translation initiation factor activity"/>
    <property type="evidence" value="ECO:0007669"/>
    <property type="project" value="UniProtKB-KW"/>
</dbReference>
<dbReference type="GO" id="GO:0003729">
    <property type="term" value="F:mRNA binding"/>
    <property type="evidence" value="ECO:0007669"/>
    <property type="project" value="TreeGrafter"/>
</dbReference>